<keyword evidence="11" id="KW-0999">Mitochondrion inner membrane</keyword>
<keyword evidence="16" id="KW-0594">Phospholipid biosynthesis</keyword>
<keyword evidence="8" id="KW-0444">Lipid biosynthesis</keyword>
<evidence type="ECO:0000256" key="7">
    <source>
        <dbReference type="ARBA" id="ARBA00018337"/>
    </source>
</evidence>
<evidence type="ECO:0000256" key="2">
    <source>
        <dbReference type="ARBA" id="ARBA00004443"/>
    </source>
</evidence>
<evidence type="ECO:0000256" key="19">
    <source>
        <dbReference type="ARBA" id="ARBA00031502"/>
    </source>
</evidence>
<dbReference type="GO" id="GO:0005743">
    <property type="term" value="C:mitochondrial inner membrane"/>
    <property type="evidence" value="ECO:0007669"/>
    <property type="project" value="UniProtKB-SubCell"/>
</dbReference>
<dbReference type="Pfam" id="PF09139">
    <property type="entry name" value="Tam41_Mmp37"/>
    <property type="match status" value="1"/>
</dbReference>
<dbReference type="PANTHER" id="PTHR13619">
    <property type="entry name" value="PHOSPHATIDATE CYTIDYLYLTRANSFERASE, MITOCHONDRIAL"/>
    <property type="match status" value="1"/>
</dbReference>
<keyword evidence="17" id="KW-1208">Phospholipid metabolism</keyword>
<comment type="subcellular location">
    <subcellularLocation>
        <location evidence="2">Mitochondrion inner membrane</location>
        <topology evidence="2">Peripheral membrane protein</topology>
        <orientation evidence="2">Matrix side</orientation>
    </subcellularLocation>
</comment>
<evidence type="ECO:0000256" key="12">
    <source>
        <dbReference type="ARBA" id="ARBA00022842"/>
    </source>
</evidence>
<evidence type="ECO:0000256" key="11">
    <source>
        <dbReference type="ARBA" id="ARBA00022792"/>
    </source>
</evidence>
<organism evidence="20 21">
    <name type="scientific">Bursaphelenchus xylophilus</name>
    <name type="common">Pinewood nematode worm</name>
    <name type="synonym">Aphelenchoides xylophilus</name>
    <dbReference type="NCBI Taxonomy" id="6326"/>
    <lineage>
        <taxon>Eukaryota</taxon>
        <taxon>Metazoa</taxon>
        <taxon>Ecdysozoa</taxon>
        <taxon>Nematoda</taxon>
        <taxon>Chromadorea</taxon>
        <taxon>Rhabditida</taxon>
        <taxon>Tylenchina</taxon>
        <taxon>Tylenchomorpha</taxon>
        <taxon>Aphelenchoidea</taxon>
        <taxon>Aphelenchoididae</taxon>
        <taxon>Bursaphelenchus</taxon>
    </lineage>
</organism>
<proteinExistence type="inferred from homology"/>
<evidence type="ECO:0000256" key="15">
    <source>
        <dbReference type="ARBA" id="ARBA00023136"/>
    </source>
</evidence>
<evidence type="ECO:0000256" key="3">
    <source>
        <dbReference type="ARBA" id="ARBA00005119"/>
    </source>
</evidence>
<evidence type="ECO:0000256" key="1">
    <source>
        <dbReference type="ARBA" id="ARBA00001946"/>
    </source>
</evidence>
<dbReference type="EC" id="2.7.7.41" evidence="6"/>
<dbReference type="SMR" id="A0A7I8XQF8"/>
<evidence type="ECO:0000256" key="4">
    <source>
        <dbReference type="ARBA" id="ARBA00005189"/>
    </source>
</evidence>
<dbReference type="EMBL" id="CAJFCV020000001">
    <property type="protein sequence ID" value="CAG9087342.1"/>
    <property type="molecule type" value="Genomic_DNA"/>
</dbReference>
<evidence type="ECO:0000313" key="21">
    <source>
        <dbReference type="Proteomes" id="UP000659654"/>
    </source>
</evidence>
<keyword evidence="15" id="KW-0472">Membrane</keyword>
<dbReference type="OrthoDB" id="341477at2759"/>
<evidence type="ECO:0000256" key="18">
    <source>
        <dbReference type="ARBA" id="ARBA00029893"/>
    </source>
</evidence>
<dbReference type="InterPro" id="IPR015222">
    <property type="entry name" value="Tam41"/>
</dbReference>
<sequence>MGKPGRADPEETLELIDCLPLEFVEYAFAYGSGAIQQASEKKEEKMVDFIVVTKDTEHFHQLNLERNRSHYSSIAWLGSSRLTTYQRYFGARLFYNTRVRSVGRLIKYGVIDTEDLKEDLLEWSWLYAAGRLHKPVLDVIRPEASLKTCLDENRRSALQIALLQMPEAFTLTDLLRTITAISYNGDFRMKFGEDRRKINKLVDGAFDEFSELYLPLLKSDPRVYSNKENFEHDLSTPALYHRLNLLPSTVLNRLSAHYYAGRDPRRRDIEEMVFSIAHRHDVCEQAAAMTSQIVARSAIRQTVKNATTAGFRKGFLYSMAKVVKMIKSIRVLEEEFEAEAIALKECVVLWAGRRRISEILFFALGELSLHISGDPTPNHLIFLQQLTVKLAKLFNGKQVYFSTDLGTDNFDKAEPLYWKKFFDSLKTQIDLHKEFFRIN</sequence>
<keyword evidence="12" id="KW-0460">Magnesium</keyword>
<evidence type="ECO:0000256" key="5">
    <source>
        <dbReference type="ARBA" id="ARBA00005458"/>
    </source>
</evidence>
<comment type="pathway">
    <text evidence="4">Lipid metabolism.</text>
</comment>
<dbReference type="GO" id="GO:0016024">
    <property type="term" value="P:CDP-diacylglycerol biosynthetic process"/>
    <property type="evidence" value="ECO:0007669"/>
    <property type="project" value="UniProtKB-UniPathway"/>
</dbReference>
<gene>
    <name evidence="20" type="ORF">BXYJ_LOCUS2185</name>
</gene>
<reference evidence="20" key="1">
    <citation type="submission" date="2020-09" db="EMBL/GenBank/DDBJ databases">
        <authorList>
            <person name="Kikuchi T."/>
        </authorList>
    </citation>
    <scope>NUCLEOTIDE SEQUENCE</scope>
    <source>
        <strain evidence="20">Ka4C1</strain>
    </source>
</reference>
<dbReference type="Proteomes" id="UP000582659">
    <property type="component" value="Unassembled WGS sequence"/>
</dbReference>
<comment type="pathway">
    <text evidence="3">Phospholipid metabolism; CDP-diacylglycerol biosynthesis; CDP-diacylglycerol from sn-glycerol 3-phosphate: step 3/3.</text>
</comment>
<evidence type="ECO:0000256" key="6">
    <source>
        <dbReference type="ARBA" id="ARBA00012487"/>
    </source>
</evidence>
<dbReference type="PANTHER" id="PTHR13619:SF0">
    <property type="entry name" value="PHOSPHATIDATE CYTIDYLYLTRANSFERASE, MITOCHONDRIAL"/>
    <property type="match status" value="1"/>
</dbReference>
<evidence type="ECO:0000256" key="13">
    <source>
        <dbReference type="ARBA" id="ARBA00023098"/>
    </source>
</evidence>
<dbReference type="UniPathway" id="UPA00557">
    <property type="reaction ID" value="UER00614"/>
</dbReference>
<evidence type="ECO:0000313" key="20">
    <source>
        <dbReference type="EMBL" id="CAD5210951.1"/>
    </source>
</evidence>
<evidence type="ECO:0000256" key="17">
    <source>
        <dbReference type="ARBA" id="ARBA00023264"/>
    </source>
</evidence>
<keyword evidence="13" id="KW-0443">Lipid metabolism</keyword>
<dbReference type="EMBL" id="CAJFDI010000001">
    <property type="protein sequence ID" value="CAD5210951.1"/>
    <property type="molecule type" value="Genomic_DNA"/>
</dbReference>
<dbReference type="GO" id="GO:0004605">
    <property type="term" value="F:phosphatidate cytidylyltransferase activity"/>
    <property type="evidence" value="ECO:0007669"/>
    <property type="project" value="UniProtKB-EC"/>
</dbReference>
<dbReference type="GO" id="GO:0032049">
    <property type="term" value="P:cardiolipin biosynthetic process"/>
    <property type="evidence" value="ECO:0007669"/>
    <property type="project" value="InterPro"/>
</dbReference>
<accession>A0A7I8XQF8</accession>
<evidence type="ECO:0000256" key="8">
    <source>
        <dbReference type="ARBA" id="ARBA00022516"/>
    </source>
</evidence>
<comment type="cofactor">
    <cofactor evidence="1">
        <name>Mg(2+)</name>
        <dbReference type="ChEBI" id="CHEBI:18420"/>
    </cofactor>
</comment>
<comment type="similarity">
    <text evidence="5">Belongs to the TAM41 family.</text>
</comment>
<evidence type="ECO:0000256" key="14">
    <source>
        <dbReference type="ARBA" id="ARBA00023128"/>
    </source>
</evidence>
<evidence type="ECO:0000256" key="10">
    <source>
        <dbReference type="ARBA" id="ARBA00022695"/>
    </source>
</evidence>
<protein>
    <recommendedName>
        <fullName evidence="7">Phosphatidate cytidylyltransferase, mitochondrial</fullName>
        <ecNumber evidence="6">2.7.7.41</ecNumber>
    </recommendedName>
    <alternativeName>
        <fullName evidence="18">CDP-diacylglycerol synthase</fullName>
    </alternativeName>
    <alternativeName>
        <fullName evidence="19">Mitochondrial translocator assembly and maintenance protein 41 homolog</fullName>
    </alternativeName>
</protein>
<evidence type="ECO:0000256" key="16">
    <source>
        <dbReference type="ARBA" id="ARBA00023209"/>
    </source>
</evidence>
<name>A0A7I8XQF8_BURXY</name>
<dbReference type="Proteomes" id="UP000659654">
    <property type="component" value="Unassembled WGS sequence"/>
</dbReference>
<keyword evidence="14" id="KW-0496">Mitochondrion</keyword>
<keyword evidence="21" id="KW-1185">Reference proteome</keyword>
<keyword evidence="9" id="KW-0808">Transferase</keyword>
<keyword evidence="10" id="KW-0548">Nucleotidyltransferase</keyword>
<comment type="caution">
    <text evidence="20">The sequence shown here is derived from an EMBL/GenBank/DDBJ whole genome shotgun (WGS) entry which is preliminary data.</text>
</comment>
<dbReference type="AlphaFoldDB" id="A0A7I8XQF8"/>
<evidence type="ECO:0000256" key="9">
    <source>
        <dbReference type="ARBA" id="ARBA00022679"/>
    </source>
</evidence>